<proteinExistence type="predicted"/>
<dbReference type="OrthoDB" id="9950208at2759"/>
<dbReference type="PANTHER" id="PTHR36466">
    <property type="entry name" value="BCL-2-LIKE PROTEIN 15"/>
    <property type="match status" value="1"/>
</dbReference>
<keyword evidence="2" id="KW-1185">Reference proteome</keyword>
<accession>A0A7K6BK24</accession>
<feature type="non-terminal residue" evidence="1">
    <location>
        <position position="169"/>
    </location>
</feature>
<evidence type="ECO:0000313" key="1">
    <source>
        <dbReference type="EMBL" id="NWV01807.1"/>
    </source>
</evidence>
<dbReference type="SUPFAM" id="SSF56854">
    <property type="entry name" value="Bcl-2 inhibitors of programmed cell death"/>
    <property type="match status" value="1"/>
</dbReference>
<name>A0A7K6BK24_UPUEP</name>
<dbReference type="Gene3D" id="1.10.437.10">
    <property type="entry name" value="Blc2-like"/>
    <property type="match status" value="1"/>
</dbReference>
<dbReference type="PANTHER" id="PTHR36466:SF1">
    <property type="entry name" value="BCL-2-LIKE PROTEIN 15"/>
    <property type="match status" value="1"/>
</dbReference>
<reference evidence="1 2" key="1">
    <citation type="submission" date="2019-09" db="EMBL/GenBank/DDBJ databases">
        <title>Bird 10,000 Genomes (B10K) Project - Family phase.</title>
        <authorList>
            <person name="Zhang G."/>
        </authorList>
    </citation>
    <scope>NUCLEOTIDE SEQUENCE [LARGE SCALE GENOMIC DNA]</scope>
    <source>
        <strain evidence="1">B10K-DU-012-37</strain>
    </source>
</reference>
<dbReference type="InterPro" id="IPR036834">
    <property type="entry name" value="Bcl-2-like_sf"/>
</dbReference>
<comment type="caution">
    <text evidence="1">The sequence shown here is derived from an EMBL/GenBank/DDBJ whole genome shotgun (WGS) entry which is preliminary data.</text>
</comment>
<feature type="non-terminal residue" evidence="1">
    <location>
        <position position="1"/>
    </location>
</feature>
<evidence type="ECO:0000313" key="2">
    <source>
        <dbReference type="Proteomes" id="UP000544127"/>
    </source>
</evidence>
<dbReference type="AlphaFoldDB" id="A0A7K6BK24"/>
<sequence>AAMATFEEQTAFVAEALLSELFSSEDVSSCRNLETDSASMVSARELPTTFDPVIIASRLRRIGDQCNLEFEKVSSESLAEVLKGKLTLPSQSLQVEKFGAAVESISRTWSNQNSELTYERAFLSVSVKLLEYIAKKVPAIVNPSHLTQVINGNTQVRAYIERLGGWVRM</sequence>
<gene>
    <name evidence="1" type="primary">Bcl2l15</name>
    <name evidence="1" type="ORF">UPUEPO_R04394</name>
</gene>
<dbReference type="GO" id="GO:0042981">
    <property type="term" value="P:regulation of apoptotic process"/>
    <property type="evidence" value="ECO:0007669"/>
    <property type="project" value="InterPro"/>
</dbReference>
<dbReference type="InterPro" id="IPR033543">
    <property type="entry name" value="BCL2L15"/>
</dbReference>
<organism evidence="1 2">
    <name type="scientific">Upupa epops</name>
    <name type="common">Eurasian hoopoe</name>
    <dbReference type="NCBI Taxonomy" id="57439"/>
    <lineage>
        <taxon>Eukaryota</taxon>
        <taxon>Metazoa</taxon>
        <taxon>Chordata</taxon>
        <taxon>Craniata</taxon>
        <taxon>Vertebrata</taxon>
        <taxon>Euteleostomi</taxon>
        <taxon>Archelosauria</taxon>
        <taxon>Archosauria</taxon>
        <taxon>Dinosauria</taxon>
        <taxon>Saurischia</taxon>
        <taxon>Theropoda</taxon>
        <taxon>Coelurosauria</taxon>
        <taxon>Aves</taxon>
        <taxon>Neognathae</taxon>
        <taxon>Neoaves</taxon>
        <taxon>Telluraves</taxon>
        <taxon>Coraciimorphae</taxon>
        <taxon>Bucerotiformes</taxon>
        <taxon>Upupidae</taxon>
        <taxon>Upupa</taxon>
    </lineage>
</organism>
<protein>
    <submittedName>
        <fullName evidence="1">B2L15 protein</fullName>
    </submittedName>
</protein>
<dbReference type="Proteomes" id="UP000544127">
    <property type="component" value="Unassembled WGS sequence"/>
</dbReference>
<dbReference type="EMBL" id="VZRI01014155">
    <property type="protein sequence ID" value="NWV01807.1"/>
    <property type="molecule type" value="Genomic_DNA"/>
</dbReference>